<proteinExistence type="predicted"/>
<dbReference type="EMBL" id="VJZT01000014">
    <property type="protein sequence ID" value="TRX37064.1"/>
    <property type="molecule type" value="Genomic_DNA"/>
</dbReference>
<comment type="caution">
    <text evidence="2">The sequence shown here is derived from an EMBL/GenBank/DDBJ whole genome shotgun (WGS) entry which is preliminary data.</text>
</comment>
<dbReference type="Pfam" id="PF00535">
    <property type="entry name" value="Glycos_transf_2"/>
    <property type="match status" value="1"/>
</dbReference>
<dbReference type="PANTHER" id="PTHR43685:SF2">
    <property type="entry name" value="GLYCOSYLTRANSFERASE 2-LIKE DOMAIN-CONTAINING PROTEIN"/>
    <property type="match status" value="1"/>
</dbReference>
<evidence type="ECO:0000313" key="2">
    <source>
        <dbReference type="EMBL" id="TRX37064.1"/>
    </source>
</evidence>
<accession>A0A553DW99</accession>
<keyword evidence="3" id="KW-1185">Reference proteome</keyword>
<protein>
    <submittedName>
        <fullName evidence="2">Glycosyltransferase family 2 protein</fullName>
    </submittedName>
</protein>
<dbReference type="Gene3D" id="3.90.550.10">
    <property type="entry name" value="Spore Coat Polysaccharide Biosynthesis Protein SpsA, Chain A"/>
    <property type="match status" value="1"/>
</dbReference>
<dbReference type="InterPro" id="IPR001173">
    <property type="entry name" value="Glyco_trans_2-like"/>
</dbReference>
<dbReference type="PANTHER" id="PTHR43685">
    <property type="entry name" value="GLYCOSYLTRANSFERASE"/>
    <property type="match status" value="1"/>
</dbReference>
<gene>
    <name evidence="2" type="ORF">FNW21_12790</name>
</gene>
<dbReference type="CDD" id="cd00761">
    <property type="entry name" value="Glyco_tranf_GTA_type"/>
    <property type="match status" value="1"/>
</dbReference>
<feature type="domain" description="Glycosyltransferase 2-like" evidence="1">
    <location>
        <begin position="3"/>
        <end position="126"/>
    </location>
</feature>
<dbReference type="AlphaFoldDB" id="A0A553DW99"/>
<dbReference type="OrthoDB" id="6307329at2"/>
<dbReference type="Proteomes" id="UP000316371">
    <property type="component" value="Unassembled WGS sequence"/>
</dbReference>
<dbReference type="InterPro" id="IPR050834">
    <property type="entry name" value="Glycosyltransf_2"/>
</dbReference>
<sequence>MFSIVIPYYNKSKYIQRCLDSVLNQTFQEFEIILVNDGSTDGGLDFISNVYATKITVIHQENQGVSAARNAGIQASKQSFIAFLDADDCWHYQFLEKVKAVLDVEKDIKIIGAHYTRNKGFLDTDSGVLDYFKFDDYFKSAIRNTYFSSSSTIIAADFFQKNKGFNSDLKKGEDIDVWVRAVYSGGNAFYIKNTLVYYSNEDENQVTNSKVLIENSLVGIINKYPSGVNKSFSKFVSVFVLCNLYPYYYDSKSHLQAKTTLKNNQYEFFLLQLVYMFPVSFGSKVLQSSTLKKGVRLYIKFVIRYVMN</sequence>
<dbReference type="SUPFAM" id="SSF53448">
    <property type="entry name" value="Nucleotide-diphospho-sugar transferases"/>
    <property type="match status" value="1"/>
</dbReference>
<reference evidence="2 3" key="1">
    <citation type="submission" date="2019-07" db="EMBL/GenBank/DDBJ databases">
        <title>Novel species of Flavobacterium.</title>
        <authorList>
            <person name="Liu Q."/>
            <person name="Xin Y.-H."/>
        </authorList>
    </citation>
    <scope>NUCLEOTIDE SEQUENCE [LARGE SCALE GENOMIC DNA]</scope>
    <source>
        <strain evidence="2 3">LB1R34</strain>
    </source>
</reference>
<name>A0A553DW99_9FLAO</name>
<dbReference type="InterPro" id="IPR029044">
    <property type="entry name" value="Nucleotide-diphossugar_trans"/>
</dbReference>
<organism evidence="2 3">
    <name type="scientific">Flavobacterium restrictum</name>
    <dbReference type="NCBI Taxonomy" id="2594428"/>
    <lineage>
        <taxon>Bacteria</taxon>
        <taxon>Pseudomonadati</taxon>
        <taxon>Bacteroidota</taxon>
        <taxon>Flavobacteriia</taxon>
        <taxon>Flavobacteriales</taxon>
        <taxon>Flavobacteriaceae</taxon>
        <taxon>Flavobacterium</taxon>
    </lineage>
</organism>
<evidence type="ECO:0000313" key="3">
    <source>
        <dbReference type="Proteomes" id="UP000316371"/>
    </source>
</evidence>
<dbReference type="GO" id="GO:0016740">
    <property type="term" value="F:transferase activity"/>
    <property type="evidence" value="ECO:0007669"/>
    <property type="project" value="UniProtKB-KW"/>
</dbReference>
<keyword evidence="2" id="KW-0808">Transferase</keyword>
<dbReference type="RefSeq" id="WP_144257146.1">
    <property type="nucleotide sequence ID" value="NZ_VJZT01000014.1"/>
</dbReference>
<evidence type="ECO:0000259" key="1">
    <source>
        <dbReference type="Pfam" id="PF00535"/>
    </source>
</evidence>